<dbReference type="Proteomes" id="UP001164539">
    <property type="component" value="Chromosome 5"/>
</dbReference>
<evidence type="ECO:0000313" key="2">
    <source>
        <dbReference type="Proteomes" id="UP001164539"/>
    </source>
</evidence>
<protein>
    <submittedName>
        <fullName evidence="1">Solute carrier family 25 member 44</fullName>
    </submittedName>
</protein>
<evidence type="ECO:0000313" key="1">
    <source>
        <dbReference type="EMBL" id="KAJ4718737.1"/>
    </source>
</evidence>
<gene>
    <name evidence="1" type="ORF">OWV82_010381</name>
</gene>
<reference evidence="1 2" key="1">
    <citation type="journal article" date="2023" name="Science">
        <title>Complex scaffold remodeling in plant triterpene biosynthesis.</title>
        <authorList>
            <person name="De La Pena R."/>
            <person name="Hodgson H."/>
            <person name="Liu J.C."/>
            <person name="Stephenson M.J."/>
            <person name="Martin A.C."/>
            <person name="Owen C."/>
            <person name="Harkess A."/>
            <person name="Leebens-Mack J."/>
            <person name="Jimenez L.E."/>
            <person name="Osbourn A."/>
            <person name="Sattely E.S."/>
        </authorList>
    </citation>
    <scope>NUCLEOTIDE SEQUENCE [LARGE SCALE GENOMIC DNA]</scope>
    <source>
        <strain evidence="2">cv. JPN11</strain>
        <tissue evidence="1">Leaf</tissue>
    </source>
</reference>
<comment type="caution">
    <text evidence="1">The sequence shown here is derived from an EMBL/GenBank/DDBJ whole genome shotgun (WGS) entry which is preliminary data.</text>
</comment>
<accession>A0ACC1Y684</accession>
<keyword evidence="2" id="KW-1185">Reference proteome</keyword>
<proteinExistence type="predicted"/>
<sequence length="225" mass="25141">MGEGLLSEVEGMDEKLGEAKEIIEELKDASLLESIAYHNGEEIVKMHPIVWDMVVKLEKQNPLFFTKPGCRIEKFSWEDLSENVERVSVDVNVQKNSGYCLRDYLWGITLALYPVSVVKTRLQVATKEAVEKNAFSVIKGILRNNGIPGLLKDFGTVVIGAIPGRIIFLTTLDTTKTVAFKVVKPFRLFEPTQAALANGIAGMIRSLLSSLCLFQLTWYIVFLCV</sequence>
<dbReference type="EMBL" id="CM051398">
    <property type="protein sequence ID" value="KAJ4718737.1"/>
    <property type="molecule type" value="Genomic_DNA"/>
</dbReference>
<organism evidence="1 2">
    <name type="scientific">Melia azedarach</name>
    <name type="common">Chinaberry tree</name>
    <dbReference type="NCBI Taxonomy" id="155640"/>
    <lineage>
        <taxon>Eukaryota</taxon>
        <taxon>Viridiplantae</taxon>
        <taxon>Streptophyta</taxon>
        <taxon>Embryophyta</taxon>
        <taxon>Tracheophyta</taxon>
        <taxon>Spermatophyta</taxon>
        <taxon>Magnoliopsida</taxon>
        <taxon>eudicotyledons</taxon>
        <taxon>Gunneridae</taxon>
        <taxon>Pentapetalae</taxon>
        <taxon>rosids</taxon>
        <taxon>malvids</taxon>
        <taxon>Sapindales</taxon>
        <taxon>Meliaceae</taxon>
        <taxon>Melia</taxon>
    </lineage>
</organism>
<name>A0ACC1Y684_MELAZ</name>